<evidence type="ECO:0000313" key="2">
    <source>
        <dbReference type="Proteomes" id="UP000276953"/>
    </source>
</evidence>
<dbReference type="EMBL" id="RYFC01000003">
    <property type="protein sequence ID" value="RTZ46003.1"/>
    <property type="molecule type" value="Genomic_DNA"/>
</dbReference>
<accession>A0A3S0NKP0</accession>
<protein>
    <submittedName>
        <fullName evidence="1">Uncharacterized protein</fullName>
    </submittedName>
</protein>
<dbReference type="AlphaFoldDB" id="A0A3S0NKP0"/>
<sequence length="98" mass="11054">MKKSLFMTPFILKSFKIQPAGISIKLPPVWNTEITEMSSYKDEVKGAEAKLSQDFSSERVLKQVSRKVSGQKVSLKKIHSQDLEPVSGLRNPFIKGFL</sequence>
<comment type="caution">
    <text evidence="1">The sequence shown here is derived from an EMBL/GenBank/DDBJ whole genome shotgun (WGS) entry which is preliminary data.</text>
</comment>
<organism evidence="1 2">
    <name type="scientific">Chryseobacterium arthrosphaerae</name>
    <dbReference type="NCBI Taxonomy" id="651561"/>
    <lineage>
        <taxon>Bacteria</taxon>
        <taxon>Pseudomonadati</taxon>
        <taxon>Bacteroidota</taxon>
        <taxon>Flavobacteriia</taxon>
        <taxon>Flavobacteriales</taxon>
        <taxon>Weeksellaceae</taxon>
        <taxon>Chryseobacterium group</taxon>
        <taxon>Chryseobacterium</taxon>
    </lineage>
</organism>
<reference evidence="1 2" key="1">
    <citation type="submission" date="2018-12" db="EMBL/GenBank/DDBJ databases">
        <title>Draft Genome Sequence of Chryseobacterium arthrosphaerae strain ED882-96 Isolated from the Blood of a Patient with Liver Cirrhosis in Taiwan.</title>
        <authorList>
            <person name="Lin J.-N."/>
            <person name="Lai C.-H."/>
            <person name="Yang C.-H."/>
            <person name="Huang Y.-H."/>
        </authorList>
    </citation>
    <scope>NUCLEOTIDE SEQUENCE [LARGE SCALE GENOMIC DNA]</scope>
    <source>
        <strain evidence="1 2">ED882-96</strain>
    </source>
</reference>
<gene>
    <name evidence="1" type="ORF">EJ377_15375</name>
</gene>
<dbReference type="Proteomes" id="UP000276953">
    <property type="component" value="Unassembled WGS sequence"/>
</dbReference>
<name>A0A3S0NKP0_9FLAO</name>
<proteinExistence type="predicted"/>
<evidence type="ECO:0000313" key="1">
    <source>
        <dbReference type="EMBL" id="RTZ46003.1"/>
    </source>
</evidence>